<gene>
    <name evidence="1" type="ORF">PIIN_11275</name>
</gene>
<dbReference type="InParanoid" id="G4U155"/>
<sequence length="31" mass="3264">MGPAQPKAEPQIINLVDLVSLPSSSSSTRHC</sequence>
<proteinExistence type="predicted"/>
<dbReference type="AlphaFoldDB" id="G4U155"/>
<name>G4U155_SERID</name>
<comment type="caution">
    <text evidence="1">The sequence shown here is derived from an EMBL/GenBank/DDBJ whole genome shotgun (WGS) entry which is preliminary data.</text>
</comment>
<dbReference type="Proteomes" id="UP000007148">
    <property type="component" value="Unassembled WGS sequence"/>
</dbReference>
<reference evidence="1 2" key="1">
    <citation type="journal article" date="2011" name="PLoS Pathog.">
        <title>Endophytic Life Strategies Decoded by Genome and Transcriptome Analyses of the Mutualistic Root Symbiont Piriformospora indica.</title>
        <authorList>
            <person name="Zuccaro A."/>
            <person name="Lahrmann U."/>
            <person name="Guldener U."/>
            <person name="Langen G."/>
            <person name="Pfiffi S."/>
            <person name="Biedenkopf D."/>
            <person name="Wong P."/>
            <person name="Samans B."/>
            <person name="Grimm C."/>
            <person name="Basiewicz M."/>
            <person name="Murat C."/>
            <person name="Martin F."/>
            <person name="Kogel K.H."/>
        </authorList>
    </citation>
    <scope>NUCLEOTIDE SEQUENCE [LARGE SCALE GENOMIC DNA]</scope>
    <source>
        <strain evidence="1 2">DSM 11827</strain>
    </source>
</reference>
<organism evidence="1 2">
    <name type="scientific">Serendipita indica (strain DSM 11827)</name>
    <name type="common">Root endophyte fungus</name>
    <name type="synonym">Piriformospora indica</name>
    <dbReference type="NCBI Taxonomy" id="1109443"/>
    <lineage>
        <taxon>Eukaryota</taxon>
        <taxon>Fungi</taxon>
        <taxon>Dikarya</taxon>
        <taxon>Basidiomycota</taxon>
        <taxon>Agaricomycotina</taxon>
        <taxon>Agaricomycetes</taxon>
        <taxon>Sebacinales</taxon>
        <taxon>Serendipitaceae</taxon>
        <taxon>Serendipita</taxon>
    </lineage>
</organism>
<protein>
    <submittedName>
        <fullName evidence="1">Uncharacterized protein</fullName>
    </submittedName>
</protein>
<keyword evidence="2" id="KW-1185">Reference proteome</keyword>
<accession>G4U155</accession>
<dbReference type="HOGENOM" id="CLU_3399584_0_0_1"/>
<evidence type="ECO:0000313" key="2">
    <source>
        <dbReference type="Proteomes" id="UP000007148"/>
    </source>
</evidence>
<dbReference type="EMBL" id="CAFZ01001459">
    <property type="protein sequence ID" value="CCA77298.1"/>
    <property type="molecule type" value="Genomic_DNA"/>
</dbReference>
<evidence type="ECO:0000313" key="1">
    <source>
        <dbReference type="EMBL" id="CCA77298.1"/>
    </source>
</evidence>